<dbReference type="InterPro" id="IPR010920">
    <property type="entry name" value="LSM_dom_sf"/>
</dbReference>
<dbReference type="GO" id="GO:0055085">
    <property type="term" value="P:transmembrane transport"/>
    <property type="evidence" value="ECO:0007669"/>
    <property type="project" value="InterPro"/>
</dbReference>
<evidence type="ECO:0000256" key="3">
    <source>
        <dbReference type="ARBA" id="ARBA00022692"/>
    </source>
</evidence>
<sequence length="286" mass="32606">MIKFLLDLGLKFEDVGVLIKIIITIFIIMIFHFLKKSICSFINKSNFDSLNTIKYKKTSTLSANILTAVTIIPIWMYESKDIFTFLGIFSAGLAFAFRDLVASFLGWLIINTHKPFKLGDRIKIGESLGDVVAIDWFYTTIIEVMENDNKTYGQSTGRITHIPNIQILTEDLINETNAFPFTWNELKISLTLTSNWREAKTILMSIADDKVGDIEREAKDSLNIASKTLPIYYENLSHTVYTSMESGSVCLNLRLICKARNFRNLQHALVEGILDEFAKHEDIELL</sequence>
<evidence type="ECO:0000256" key="4">
    <source>
        <dbReference type="ARBA" id="ARBA00022989"/>
    </source>
</evidence>
<keyword evidence="9" id="KW-1185">Reference proteome</keyword>
<evidence type="ECO:0000256" key="6">
    <source>
        <dbReference type="SAM" id="Phobius"/>
    </source>
</evidence>
<dbReference type="Pfam" id="PF00924">
    <property type="entry name" value="MS_channel_2nd"/>
    <property type="match status" value="1"/>
</dbReference>
<accession>A0A1J0GDJ4</accession>
<reference evidence="9" key="1">
    <citation type="journal article" date="2016" name="Front. Microbiol.">
        <title>Complete Genome Sequence of Clostridium estertheticum DSM 8809, a Microbe Identified in Spoiled Vacuum Packed Beef.</title>
        <authorList>
            <person name="Yu Z."/>
            <person name="Gunn L."/>
            <person name="Brennan E."/>
            <person name="Reid R."/>
            <person name="Wall P.G."/>
            <person name="Gaora O.P."/>
            <person name="Hurley D."/>
            <person name="Bolton D."/>
            <person name="Fanning S."/>
        </authorList>
    </citation>
    <scope>NUCLEOTIDE SEQUENCE [LARGE SCALE GENOMIC DNA]</scope>
    <source>
        <strain evidence="9">DSM 8809</strain>
    </source>
</reference>
<dbReference type="Proteomes" id="UP000182569">
    <property type="component" value="Chromosome"/>
</dbReference>
<dbReference type="KEGG" id="ceu:A7L45_02815"/>
<dbReference type="STRING" id="1552.A7L45_02815"/>
<feature type="transmembrane region" description="Helical" evidence="6">
    <location>
        <begin position="82"/>
        <end position="110"/>
    </location>
</feature>
<dbReference type="Gene3D" id="2.30.30.60">
    <property type="match status" value="1"/>
</dbReference>
<dbReference type="PANTHER" id="PTHR30566:SF5">
    <property type="entry name" value="MECHANOSENSITIVE ION CHANNEL PROTEIN 1, MITOCHONDRIAL-RELATED"/>
    <property type="match status" value="1"/>
</dbReference>
<gene>
    <name evidence="8" type="ORF">A7L45_02815</name>
</gene>
<dbReference type="InterPro" id="IPR006685">
    <property type="entry name" value="MscS_channel_2nd"/>
</dbReference>
<evidence type="ECO:0000259" key="7">
    <source>
        <dbReference type="Pfam" id="PF00924"/>
    </source>
</evidence>
<dbReference type="EMBL" id="CP015756">
    <property type="protein sequence ID" value="APC39072.1"/>
    <property type="molecule type" value="Genomic_DNA"/>
</dbReference>
<feature type="domain" description="Mechanosensitive ion channel MscS" evidence="7">
    <location>
        <begin position="99"/>
        <end position="175"/>
    </location>
</feature>
<dbReference type="SUPFAM" id="SSF82861">
    <property type="entry name" value="Mechanosensitive channel protein MscS (YggB), transmembrane region"/>
    <property type="match status" value="1"/>
</dbReference>
<dbReference type="GO" id="GO:0016020">
    <property type="term" value="C:membrane"/>
    <property type="evidence" value="ECO:0007669"/>
    <property type="project" value="UniProtKB-SubCell"/>
</dbReference>
<feature type="transmembrane region" description="Helical" evidence="6">
    <location>
        <begin position="15"/>
        <end position="34"/>
    </location>
</feature>
<dbReference type="InterPro" id="IPR011014">
    <property type="entry name" value="MscS_channel_TM-2"/>
</dbReference>
<evidence type="ECO:0000256" key="1">
    <source>
        <dbReference type="ARBA" id="ARBA00004141"/>
    </source>
</evidence>
<dbReference type="RefSeq" id="WP_071611369.1">
    <property type="nucleotide sequence ID" value="NZ_CP015756.1"/>
</dbReference>
<comment type="similarity">
    <text evidence="2">Belongs to the MscS (TC 1.A.23) family.</text>
</comment>
<evidence type="ECO:0000256" key="2">
    <source>
        <dbReference type="ARBA" id="ARBA00008017"/>
    </source>
</evidence>
<dbReference type="Gene3D" id="1.10.287.1260">
    <property type="match status" value="1"/>
</dbReference>
<keyword evidence="4 6" id="KW-1133">Transmembrane helix</keyword>
<dbReference type="AlphaFoldDB" id="A0A1J0GDJ4"/>
<evidence type="ECO:0000313" key="8">
    <source>
        <dbReference type="EMBL" id="APC39072.1"/>
    </source>
</evidence>
<keyword evidence="3 6" id="KW-0812">Transmembrane</keyword>
<keyword evidence="5 6" id="KW-0472">Membrane</keyword>
<dbReference type="PANTHER" id="PTHR30566">
    <property type="entry name" value="YNAI-RELATED MECHANOSENSITIVE ION CHANNEL"/>
    <property type="match status" value="1"/>
</dbReference>
<feature type="transmembrane region" description="Helical" evidence="6">
    <location>
        <begin position="55"/>
        <end position="76"/>
    </location>
</feature>
<organism evidence="8 9">
    <name type="scientific">Clostridium estertheticum subsp. estertheticum</name>
    <dbReference type="NCBI Taxonomy" id="1552"/>
    <lineage>
        <taxon>Bacteria</taxon>
        <taxon>Bacillati</taxon>
        <taxon>Bacillota</taxon>
        <taxon>Clostridia</taxon>
        <taxon>Eubacteriales</taxon>
        <taxon>Clostridiaceae</taxon>
        <taxon>Clostridium</taxon>
    </lineage>
</organism>
<dbReference type="SUPFAM" id="SSF50182">
    <property type="entry name" value="Sm-like ribonucleoproteins"/>
    <property type="match status" value="1"/>
</dbReference>
<evidence type="ECO:0000256" key="5">
    <source>
        <dbReference type="ARBA" id="ARBA00023136"/>
    </source>
</evidence>
<dbReference type="InterPro" id="IPR023408">
    <property type="entry name" value="MscS_beta-dom_sf"/>
</dbReference>
<protein>
    <submittedName>
        <fullName evidence="8">Mechanosensitive ion channel protein</fullName>
    </submittedName>
</protein>
<comment type="subcellular location">
    <subcellularLocation>
        <location evidence="1">Membrane</location>
        <topology evidence="1">Multi-pass membrane protein</topology>
    </subcellularLocation>
</comment>
<evidence type="ECO:0000313" key="9">
    <source>
        <dbReference type="Proteomes" id="UP000182569"/>
    </source>
</evidence>
<proteinExistence type="inferred from homology"/>
<name>A0A1J0GDJ4_9CLOT</name>